<evidence type="ECO:0000313" key="2">
    <source>
        <dbReference type="Proteomes" id="UP001163835"/>
    </source>
</evidence>
<evidence type="ECO:0000313" key="1">
    <source>
        <dbReference type="EMBL" id="KAJ3813811.1"/>
    </source>
</evidence>
<proteinExistence type="predicted"/>
<comment type="caution">
    <text evidence="1">The sequence shown here is derived from an EMBL/GenBank/DDBJ whole genome shotgun (WGS) entry which is preliminary data.</text>
</comment>
<keyword evidence="2" id="KW-1185">Reference proteome</keyword>
<name>A0ACC1UAI4_9AGAR</name>
<sequence length="354" mass="39590">MPIYSANDIQFYYADSGVPSISDYTTYFIVHGHSYHAGQQSFTAGPKSYRLLVGIFQRLLPVAHQHSHRMIAINRREYPNSTPYTSAELSIFAQGSNEERSRLLLGEGTHLALLLDGLIQSLSLPSNIVIIGWSLGTIFTLSMLASITSLSPSVQARLRDSVKKMIMWEPPAHCLGVKLPPTYIPLLDETIAPDVRPLVFMKWVALHFHHGDLSLRHDMSQIDQGNDNTRRTSPFDATSSEELATLTDLRPGARCDNYLIAPALMDVERSIVYKALFDSTTRSTWSGMGVWHLVGDRATHTVHMATWYLKDQVDLAGTPHPAILFAENPGASHFYMWEDPEGAMKQLESLTRPL</sequence>
<dbReference type="EMBL" id="MU794983">
    <property type="protein sequence ID" value="KAJ3813811.1"/>
    <property type="molecule type" value="Genomic_DNA"/>
</dbReference>
<reference evidence="1" key="1">
    <citation type="submission" date="2022-09" db="EMBL/GenBank/DDBJ databases">
        <title>A Global Phylogenomic Analysis of the Shiitake Genus Lentinula.</title>
        <authorList>
            <consortium name="DOE Joint Genome Institute"/>
            <person name="Sierra-Patev S."/>
            <person name="Min B."/>
            <person name="Naranjo-Ortiz M."/>
            <person name="Looney B."/>
            <person name="Konkel Z."/>
            <person name="Slot J.C."/>
            <person name="Sakamoto Y."/>
            <person name="Steenwyk J.L."/>
            <person name="Rokas A."/>
            <person name="Carro J."/>
            <person name="Camarero S."/>
            <person name="Ferreira P."/>
            <person name="Molpeceres G."/>
            <person name="Ruiz-Duenas F.J."/>
            <person name="Serrano A."/>
            <person name="Henrissat B."/>
            <person name="Drula E."/>
            <person name="Hughes K.W."/>
            <person name="Mata J.L."/>
            <person name="Ishikawa N.K."/>
            <person name="Vargas-Isla R."/>
            <person name="Ushijima S."/>
            <person name="Smith C.A."/>
            <person name="Ahrendt S."/>
            <person name="Andreopoulos W."/>
            <person name="He G."/>
            <person name="Labutti K."/>
            <person name="Lipzen A."/>
            <person name="Ng V."/>
            <person name="Riley R."/>
            <person name="Sandor L."/>
            <person name="Barry K."/>
            <person name="Martinez A.T."/>
            <person name="Xiao Y."/>
            <person name="Gibbons J.G."/>
            <person name="Terashima K."/>
            <person name="Grigoriev I.V."/>
            <person name="Hibbett D.S."/>
        </authorList>
    </citation>
    <scope>NUCLEOTIDE SEQUENCE</scope>
    <source>
        <strain evidence="1">TMI1499</strain>
    </source>
</reference>
<dbReference type="Proteomes" id="UP001163835">
    <property type="component" value="Unassembled WGS sequence"/>
</dbReference>
<protein>
    <submittedName>
        <fullName evidence="1">Uncharacterized protein</fullName>
    </submittedName>
</protein>
<organism evidence="1 2">
    <name type="scientific">Lentinula aff. lateritia</name>
    <dbReference type="NCBI Taxonomy" id="2804960"/>
    <lineage>
        <taxon>Eukaryota</taxon>
        <taxon>Fungi</taxon>
        <taxon>Dikarya</taxon>
        <taxon>Basidiomycota</taxon>
        <taxon>Agaricomycotina</taxon>
        <taxon>Agaricomycetes</taxon>
        <taxon>Agaricomycetidae</taxon>
        <taxon>Agaricales</taxon>
        <taxon>Marasmiineae</taxon>
        <taxon>Omphalotaceae</taxon>
        <taxon>Lentinula</taxon>
    </lineage>
</organism>
<gene>
    <name evidence="1" type="ORF">F5876DRAFT_73510</name>
</gene>
<accession>A0ACC1UAI4</accession>